<accession>A0AAD2HN69</accession>
<feature type="chain" id="PRO_5042204668" description="Acid phosphatase" evidence="2">
    <location>
        <begin position="23"/>
        <end position="469"/>
    </location>
</feature>
<feature type="signal peptide" evidence="2">
    <location>
        <begin position="1"/>
        <end position="22"/>
    </location>
</feature>
<dbReference type="SUPFAM" id="SSF53254">
    <property type="entry name" value="Phosphoglycerate mutase-like"/>
    <property type="match status" value="1"/>
</dbReference>
<reference evidence="3" key="1">
    <citation type="submission" date="2023-11" db="EMBL/GenBank/DDBJ databases">
        <authorList>
            <person name="De Vega J J."/>
            <person name="De Vega J J."/>
        </authorList>
    </citation>
    <scope>NUCLEOTIDE SEQUENCE</scope>
</reference>
<dbReference type="Gene3D" id="3.40.50.1240">
    <property type="entry name" value="Phosphoglycerate mutase-like"/>
    <property type="match status" value="1"/>
</dbReference>
<organism evidence="3 4">
    <name type="scientific">Mycena citricolor</name>
    <dbReference type="NCBI Taxonomy" id="2018698"/>
    <lineage>
        <taxon>Eukaryota</taxon>
        <taxon>Fungi</taxon>
        <taxon>Dikarya</taxon>
        <taxon>Basidiomycota</taxon>
        <taxon>Agaricomycotina</taxon>
        <taxon>Agaricomycetes</taxon>
        <taxon>Agaricomycetidae</taxon>
        <taxon>Agaricales</taxon>
        <taxon>Marasmiineae</taxon>
        <taxon>Mycenaceae</taxon>
        <taxon>Mycena</taxon>
    </lineage>
</organism>
<evidence type="ECO:0000313" key="3">
    <source>
        <dbReference type="EMBL" id="CAK5279449.1"/>
    </source>
</evidence>
<name>A0AAD2HN69_9AGAR</name>
<dbReference type="Proteomes" id="UP001295794">
    <property type="component" value="Unassembled WGS sequence"/>
</dbReference>
<dbReference type="PANTHER" id="PTHR11567">
    <property type="entry name" value="ACID PHOSPHATASE-RELATED"/>
    <property type="match status" value="1"/>
</dbReference>
<comment type="caution">
    <text evidence="3">The sequence shown here is derived from an EMBL/GenBank/DDBJ whole genome shotgun (WGS) entry which is preliminary data.</text>
</comment>
<protein>
    <recommendedName>
        <fullName evidence="5">Acid phosphatase</fullName>
    </recommendedName>
</protein>
<keyword evidence="4" id="KW-1185">Reference proteome</keyword>
<dbReference type="Pfam" id="PF00328">
    <property type="entry name" value="His_Phos_2"/>
    <property type="match status" value="1"/>
</dbReference>
<dbReference type="InterPro" id="IPR000560">
    <property type="entry name" value="His_Pase_clade-2"/>
</dbReference>
<sequence length="469" mass="51457">MFPQAQLLTLVALTVAALNARAAVVHYPPIQSNINNLTFVLTGTGAPGIYNSSTTPDALYGEYNWCNMPHVRPREYKTPSKDYSLKYVEVIHRHHKRTPYSSNTFFKEDIPWNCTGEGPVVYGKGPGGVSAQVSEIQWAGFTDAQNPFISTVGPGFVGSDCQLPQITEGGLVDSHTHGADLRAVYGSRLKLKEKLDPDVVKVRVTNNVITSQVAGSLLNALFPSTDNVAVEIQSGTYDSLEPTYSCPTANNVKNGYMNSANWTGHLSAAAPLYAKLDQVSGTSNPDNGGWHSSFDHYYDNLSAKLCHQKTLPCSVNDTASCVTQDEADEVFRLGNWEYSYQYRDAPGTAQYSALHYGAWVLELQSHLQGVISGKSKLRYVHNVAHDGSVSSLLGFLQIDKMVWPGMGSEVVFELYEKQNAYYLRVLWGGQPMVTSTPLGTLDLIPVQEFYDYVQSMVGTSTDLLANCFS</sequence>
<dbReference type="InterPro" id="IPR050645">
    <property type="entry name" value="Histidine_acid_phosphatase"/>
</dbReference>
<evidence type="ECO:0000256" key="1">
    <source>
        <dbReference type="ARBA" id="ARBA00005375"/>
    </source>
</evidence>
<proteinExistence type="inferred from homology"/>
<dbReference type="InterPro" id="IPR029033">
    <property type="entry name" value="His_PPase_superfam"/>
</dbReference>
<evidence type="ECO:0000256" key="2">
    <source>
        <dbReference type="SAM" id="SignalP"/>
    </source>
</evidence>
<evidence type="ECO:0000313" key="4">
    <source>
        <dbReference type="Proteomes" id="UP001295794"/>
    </source>
</evidence>
<comment type="similarity">
    <text evidence="1">Belongs to the histidine acid phosphatase family.</text>
</comment>
<evidence type="ECO:0008006" key="5">
    <source>
        <dbReference type="Google" id="ProtNLM"/>
    </source>
</evidence>
<dbReference type="GO" id="GO:0016791">
    <property type="term" value="F:phosphatase activity"/>
    <property type="evidence" value="ECO:0007669"/>
    <property type="project" value="TreeGrafter"/>
</dbReference>
<dbReference type="EMBL" id="CAVNYO010000436">
    <property type="protein sequence ID" value="CAK5279449.1"/>
    <property type="molecule type" value="Genomic_DNA"/>
</dbReference>
<dbReference type="AlphaFoldDB" id="A0AAD2HN69"/>
<gene>
    <name evidence="3" type="ORF">MYCIT1_LOCUS29501</name>
</gene>
<keyword evidence="2" id="KW-0732">Signal</keyword>
<dbReference type="PANTHER" id="PTHR11567:SF195">
    <property type="entry name" value="ACID PHOSPHATASE, PUTATIVE (AFU_ORTHOLOGUE AFUA_3G14570)-RELATED"/>
    <property type="match status" value="1"/>
</dbReference>